<protein>
    <recommendedName>
        <fullName evidence="1">F-box domain-containing protein</fullName>
    </recommendedName>
</protein>
<dbReference type="InParanoid" id="A0A7M7GJC0"/>
<dbReference type="Gene3D" id="3.80.10.10">
    <property type="entry name" value="Ribonuclease Inhibitor"/>
    <property type="match status" value="1"/>
</dbReference>
<dbReference type="GO" id="GO:0005829">
    <property type="term" value="C:cytosol"/>
    <property type="evidence" value="ECO:0000318"/>
    <property type="project" value="GO_Central"/>
</dbReference>
<feature type="domain" description="F-box" evidence="1">
    <location>
        <begin position="17"/>
        <end position="63"/>
    </location>
</feature>
<dbReference type="InterPro" id="IPR001810">
    <property type="entry name" value="F-box_dom"/>
</dbReference>
<organism evidence="2 3">
    <name type="scientific">Strongylocentrotus purpuratus</name>
    <name type="common">Purple sea urchin</name>
    <dbReference type="NCBI Taxonomy" id="7668"/>
    <lineage>
        <taxon>Eukaryota</taxon>
        <taxon>Metazoa</taxon>
        <taxon>Echinodermata</taxon>
        <taxon>Eleutherozoa</taxon>
        <taxon>Echinozoa</taxon>
        <taxon>Echinoidea</taxon>
        <taxon>Euechinoidea</taxon>
        <taxon>Echinacea</taxon>
        <taxon>Camarodonta</taxon>
        <taxon>Echinidea</taxon>
        <taxon>Strongylocentrotidae</taxon>
        <taxon>Strongylocentrotus</taxon>
    </lineage>
</organism>
<dbReference type="GO" id="GO:0005634">
    <property type="term" value="C:nucleus"/>
    <property type="evidence" value="ECO:0000318"/>
    <property type="project" value="GO_Central"/>
</dbReference>
<dbReference type="FunCoup" id="A0A7M7GJC0">
    <property type="interactions" value="138"/>
</dbReference>
<name>A0A7M7GJC0_STRPU</name>
<dbReference type="FunFam" id="1.20.1280.50:FF:000005">
    <property type="entry name" value="F-box/LRR-repeat protein 3 isoform X1"/>
    <property type="match status" value="1"/>
</dbReference>
<sequence length="407" mass="46531">MDNVDVESEIGEEEEEEGPWINLPDHVLVNIFSFLNLSDRSQAACACKAWSETFDTPSLWRRFKFHFFSESDSCQLKCLDLYGSQLRNVCVVLNQKGEDNRRNACEVINRLAESPERRLQDITIQFTTDNPLFFKGMEFMNSLALLFGPPAPSVTMHHQLRKIDLSQLAISISDSTLALIADNHPNLEVLNIQNQSLTSHISTEHMLNLVRKCRKLRELSTFYKSVSDDAFKAFAEADHTPLEYLSLACRREEKYHKPLSAEAWDILIASSPKLRVSLLFDHTIERHQIRHILHPQIPLTELAMRTMSELHHEVGIVATFYPRTLEVFIVVTKGSESFKTELMRLVSAAPHLRVLHCFCGLDEGTIARIKELCPNLEESTLKTEDDFNEMSRVFVGRAARNTVMSGR</sequence>
<dbReference type="Gene3D" id="1.20.1280.50">
    <property type="match status" value="1"/>
</dbReference>
<dbReference type="SUPFAM" id="SSF81383">
    <property type="entry name" value="F-box domain"/>
    <property type="match status" value="1"/>
</dbReference>
<dbReference type="PROSITE" id="PS50181">
    <property type="entry name" value="FBOX"/>
    <property type="match status" value="1"/>
</dbReference>
<proteinExistence type="predicted"/>
<dbReference type="KEGG" id="spu:593017"/>
<dbReference type="Pfam" id="PF12937">
    <property type="entry name" value="F-box-like"/>
    <property type="match status" value="1"/>
</dbReference>
<dbReference type="OMA" id="FHFRFYG"/>
<reference evidence="3" key="1">
    <citation type="submission" date="2015-02" db="EMBL/GenBank/DDBJ databases">
        <title>Genome sequencing for Strongylocentrotus purpuratus.</title>
        <authorList>
            <person name="Murali S."/>
            <person name="Liu Y."/>
            <person name="Vee V."/>
            <person name="English A."/>
            <person name="Wang M."/>
            <person name="Skinner E."/>
            <person name="Han Y."/>
            <person name="Muzny D.M."/>
            <person name="Worley K.C."/>
            <person name="Gibbs R.A."/>
        </authorList>
    </citation>
    <scope>NUCLEOTIDE SEQUENCE</scope>
</reference>
<dbReference type="OrthoDB" id="3219396at2759"/>
<dbReference type="SUPFAM" id="SSF52047">
    <property type="entry name" value="RNI-like"/>
    <property type="match status" value="1"/>
</dbReference>
<evidence type="ECO:0000313" key="3">
    <source>
        <dbReference type="Proteomes" id="UP000007110"/>
    </source>
</evidence>
<dbReference type="EnsemblMetazoa" id="XM_003730721">
    <property type="protein sequence ID" value="XP_003730769"/>
    <property type="gene ID" value="LOC593017"/>
</dbReference>
<accession>A0A7M7GJC0</accession>
<evidence type="ECO:0000313" key="2">
    <source>
        <dbReference type="EnsemblMetazoa" id="XP_003730769"/>
    </source>
</evidence>
<dbReference type="AlphaFoldDB" id="A0A7M7GJC0"/>
<dbReference type="Proteomes" id="UP000007110">
    <property type="component" value="Unassembled WGS sequence"/>
</dbReference>
<dbReference type="InterPro" id="IPR032675">
    <property type="entry name" value="LRR_dom_sf"/>
</dbReference>
<dbReference type="RefSeq" id="XP_003730769.1">
    <property type="nucleotide sequence ID" value="XM_003730721.3"/>
</dbReference>
<evidence type="ECO:0000259" key="1">
    <source>
        <dbReference type="PROSITE" id="PS50181"/>
    </source>
</evidence>
<keyword evidence="3" id="KW-1185">Reference proteome</keyword>
<dbReference type="InterPro" id="IPR036047">
    <property type="entry name" value="F-box-like_dom_sf"/>
</dbReference>
<dbReference type="PANTHER" id="PTHR20933:SF3">
    <property type="entry name" value="F-BOX ONLY PROTEIN 33"/>
    <property type="match status" value="1"/>
</dbReference>
<dbReference type="SMART" id="SM00256">
    <property type="entry name" value="FBOX"/>
    <property type="match status" value="1"/>
</dbReference>
<dbReference type="GeneID" id="593017"/>
<reference evidence="2" key="2">
    <citation type="submission" date="2021-01" db="UniProtKB">
        <authorList>
            <consortium name="EnsemblMetazoa"/>
        </authorList>
    </citation>
    <scope>IDENTIFICATION</scope>
</reference>
<dbReference type="PANTHER" id="PTHR20933">
    <property type="entry name" value="F-BOX ONLY PROTEIN 33"/>
    <property type="match status" value="1"/>
</dbReference>